<feature type="region of interest" description="Disordered" evidence="1">
    <location>
        <begin position="102"/>
        <end position="124"/>
    </location>
</feature>
<keyword evidence="4" id="KW-1185">Reference proteome</keyword>
<organism evidence="3 4">
    <name type="scientific">Cohnella suwonensis</name>
    <dbReference type="NCBI Taxonomy" id="696072"/>
    <lineage>
        <taxon>Bacteria</taxon>
        <taxon>Bacillati</taxon>
        <taxon>Bacillota</taxon>
        <taxon>Bacilli</taxon>
        <taxon>Bacillales</taxon>
        <taxon>Paenibacillaceae</taxon>
        <taxon>Cohnella</taxon>
    </lineage>
</organism>
<sequence length="124" mass="14046">MHSKHTDFLDSLLDADAVVNVVVAGSLVALAVCYAVTPWLTSERSALSLGVGIVLLRRQSRLAFKDRVKTITRRNQSVDVKKIVREKLNPYLRGRATTLEMGYKRQQPSEKRRSRYTNPDCLCQ</sequence>
<dbReference type="Proteomes" id="UP001596105">
    <property type="component" value="Unassembled WGS sequence"/>
</dbReference>
<accession>A0ABW0M2L7</accession>
<keyword evidence="2" id="KW-0812">Transmembrane</keyword>
<evidence type="ECO:0000256" key="2">
    <source>
        <dbReference type="SAM" id="Phobius"/>
    </source>
</evidence>
<comment type="caution">
    <text evidence="3">The sequence shown here is derived from an EMBL/GenBank/DDBJ whole genome shotgun (WGS) entry which is preliminary data.</text>
</comment>
<evidence type="ECO:0000313" key="4">
    <source>
        <dbReference type="Proteomes" id="UP001596105"/>
    </source>
</evidence>
<dbReference type="RefSeq" id="WP_209744570.1">
    <property type="nucleotide sequence ID" value="NZ_JBHSMH010000097.1"/>
</dbReference>
<name>A0ABW0M2L7_9BACL</name>
<evidence type="ECO:0000313" key="3">
    <source>
        <dbReference type="EMBL" id="MFC5471372.1"/>
    </source>
</evidence>
<reference evidence="4" key="1">
    <citation type="journal article" date="2019" name="Int. J. Syst. Evol. Microbiol.">
        <title>The Global Catalogue of Microorganisms (GCM) 10K type strain sequencing project: providing services to taxonomists for standard genome sequencing and annotation.</title>
        <authorList>
            <consortium name="The Broad Institute Genomics Platform"/>
            <consortium name="The Broad Institute Genome Sequencing Center for Infectious Disease"/>
            <person name="Wu L."/>
            <person name="Ma J."/>
        </authorList>
    </citation>
    <scope>NUCLEOTIDE SEQUENCE [LARGE SCALE GENOMIC DNA]</scope>
    <source>
        <strain evidence="4">CCUG 57113</strain>
    </source>
</reference>
<feature type="transmembrane region" description="Helical" evidence="2">
    <location>
        <begin position="17"/>
        <end position="37"/>
    </location>
</feature>
<keyword evidence="2" id="KW-1133">Transmembrane helix</keyword>
<proteinExistence type="predicted"/>
<dbReference type="EMBL" id="JBHSMH010000097">
    <property type="protein sequence ID" value="MFC5471372.1"/>
    <property type="molecule type" value="Genomic_DNA"/>
</dbReference>
<evidence type="ECO:0000256" key="1">
    <source>
        <dbReference type="SAM" id="MobiDB-lite"/>
    </source>
</evidence>
<gene>
    <name evidence="3" type="ORF">ACFPPD_22035</name>
</gene>
<keyword evidence="2" id="KW-0472">Membrane</keyword>
<protein>
    <submittedName>
        <fullName evidence="3">Uncharacterized protein</fullName>
    </submittedName>
</protein>